<feature type="transmembrane region" description="Helical" evidence="6">
    <location>
        <begin position="310"/>
        <end position="334"/>
    </location>
</feature>
<evidence type="ECO:0000313" key="7">
    <source>
        <dbReference type="EMBL" id="CAF1264435.1"/>
    </source>
</evidence>
<dbReference type="PANTHER" id="PTHR43243">
    <property type="entry name" value="INNER MEMBRANE TRANSPORTER YGJI-RELATED"/>
    <property type="match status" value="1"/>
</dbReference>
<evidence type="ECO:0000256" key="6">
    <source>
        <dbReference type="SAM" id="Phobius"/>
    </source>
</evidence>
<dbReference type="OrthoDB" id="5982228at2759"/>
<dbReference type="Proteomes" id="UP000663877">
    <property type="component" value="Unassembled WGS sequence"/>
</dbReference>
<accession>A0A815MJC5</accession>
<feature type="transmembrane region" description="Helical" evidence="6">
    <location>
        <begin position="77"/>
        <end position="96"/>
    </location>
</feature>
<protein>
    <submittedName>
        <fullName evidence="8">Uncharacterized protein</fullName>
    </submittedName>
</protein>
<dbReference type="PANTHER" id="PTHR43243:SF4">
    <property type="entry name" value="CATIONIC AMINO ACID TRANSPORTER 4"/>
    <property type="match status" value="1"/>
</dbReference>
<gene>
    <name evidence="7" type="ORF">BJG266_LOCUS30306</name>
    <name evidence="8" type="ORF">QVE165_LOCUS37967</name>
</gene>
<feature type="transmembrane region" description="Helical" evidence="6">
    <location>
        <begin position="195"/>
        <end position="219"/>
    </location>
</feature>
<feature type="transmembrane region" description="Helical" evidence="6">
    <location>
        <begin position="354"/>
        <end position="378"/>
    </location>
</feature>
<keyword evidence="3 6" id="KW-0812">Transmembrane</keyword>
<proteinExistence type="predicted"/>
<reference evidence="8" key="1">
    <citation type="submission" date="2021-02" db="EMBL/GenBank/DDBJ databases">
        <authorList>
            <person name="Nowell W R."/>
        </authorList>
    </citation>
    <scope>NUCLEOTIDE SEQUENCE</scope>
</reference>
<keyword evidence="9" id="KW-1185">Reference proteome</keyword>
<keyword evidence="2" id="KW-0813">Transport</keyword>
<evidence type="ECO:0000256" key="2">
    <source>
        <dbReference type="ARBA" id="ARBA00022448"/>
    </source>
</evidence>
<dbReference type="EMBL" id="CAJNOM010000401">
    <property type="protein sequence ID" value="CAF1417163.1"/>
    <property type="molecule type" value="Genomic_DNA"/>
</dbReference>
<comment type="caution">
    <text evidence="8">The sequence shown here is derived from an EMBL/GenBank/DDBJ whole genome shotgun (WGS) entry which is preliminary data.</text>
</comment>
<feature type="transmembrane region" description="Helical" evidence="6">
    <location>
        <begin position="407"/>
        <end position="428"/>
    </location>
</feature>
<name>A0A815MJC5_9BILA</name>
<dbReference type="AlphaFoldDB" id="A0A815MJC5"/>
<evidence type="ECO:0000256" key="4">
    <source>
        <dbReference type="ARBA" id="ARBA00022989"/>
    </source>
</evidence>
<sequence length="583" mass="63965">MADNKVAKQSLSCATVFIKRLTKRIPMTQVHDTINTRHVLKPALNWYLITGIGLGGIIGSGILDLSGKAAAEYAGPSVIISFIASGIVALLAALSFSELAAMMPLSGAAYTYTYASLGGIQSKINVIKDLFLSFFVEYAAWFIGWNYALTYQLAACTVVVSWSKYVTHFIYVVSNYNATTSLIQAPVAWSDDTESFSITGGAINLPAIVITIAITILLMSGIYATAIVNLVLVVIKIIILLIFIFSTCKFVNVDNYQPFIPSNQGSFSHYGASGTAYACTYVFFAYVGFDSIATVAEEAKERTRTLPYSTVASVLISFLIYIGVCTVMVGLVPYQLLNVDDPLSTALKATPYGVWLPALMDLGAIASLTSVALTALLSQTRIFYAMAKDNLLPSFFAKIHSRTETPWVSTIISGIFCAVFSGICPVDIVGQTSSVSALFIYFFVHIEVLVMRYTHKGLQRPFQTIIDPNLIAVVGAILCILFLIPTKKVTWFQFLSWTVLGQTFYFCFGYWHSKRRQPQRLESINSAAERVSTIGLVLANDPQNEFELNSNNNANSESESDWNNEATDQIIENTIDDTVIMRF</sequence>
<evidence type="ECO:0000313" key="8">
    <source>
        <dbReference type="EMBL" id="CAF1417163.1"/>
    </source>
</evidence>
<dbReference type="Gene3D" id="1.20.1740.10">
    <property type="entry name" value="Amino acid/polyamine transporter I"/>
    <property type="match status" value="1"/>
</dbReference>
<feature type="transmembrane region" description="Helical" evidence="6">
    <location>
        <begin position="138"/>
        <end position="162"/>
    </location>
</feature>
<evidence type="ECO:0000256" key="3">
    <source>
        <dbReference type="ARBA" id="ARBA00022692"/>
    </source>
</evidence>
<dbReference type="PIRSF" id="PIRSF006060">
    <property type="entry name" value="AA_transporter"/>
    <property type="match status" value="1"/>
</dbReference>
<dbReference type="Proteomes" id="UP000663832">
    <property type="component" value="Unassembled WGS sequence"/>
</dbReference>
<feature type="transmembrane region" description="Helical" evidence="6">
    <location>
        <begin position="226"/>
        <end position="247"/>
    </location>
</feature>
<dbReference type="EMBL" id="CAJNOI010000387">
    <property type="protein sequence ID" value="CAF1264435.1"/>
    <property type="molecule type" value="Genomic_DNA"/>
</dbReference>
<dbReference type="InterPro" id="IPR002293">
    <property type="entry name" value="AA/rel_permease1"/>
</dbReference>
<dbReference type="GO" id="GO:0015171">
    <property type="term" value="F:amino acid transmembrane transporter activity"/>
    <property type="evidence" value="ECO:0007669"/>
    <property type="project" value="TreeGrafter"/>
</dbReference>
<feature type="transmembrane region" description="Helical" evidence="6">
    <location>
        <begin position="46"/>
        <end position="65"/>
    </location>
</feature>
<comment type="subcellular location">
    <subcellularLocation>
        <location evidence="1">Membrane</location>
        <topology evidence="1">Multi-pass membrane protein</topology>
    </subcellularLocation>
</comment>
<evidence type="ECO:0000313" key="9">
    <source>
        <dbReference type="Proteomes" id="UP000663832"/>
    </source>
</evidence>
<evidence type="ECO:0000256" key="1">
    <source>
        <dbReference type="ARBA" id="ARBA00004141"/>
    </source>
</evidence>
<dbReference type="Pfam" id="PF13520">
    <property type="entry name" value="AA_permease_2"/>
    <property type="match status" value="1"/>
</dbReference>
<feature type="transmembrane region" description="Helical" evidence="6">
    <location>
        <begin position="434"/>
        <end position="453"/>
    </location>
</feature>
<feature type="transmembrane region" description="Helical" evidence="6">
    <location>
        <begin position="465"/>
        <end position="484"/>
    </location>
</feature>
<feature type="transmembrane region" description="Helical" evidence="6">
    <location>
        <begin position="267"/>
        <end position="289"/>
    </location>
</feature>
<dbReference type="GO" id="GO:0016020">
    <property type="term" value="C:membrane"/>
    <property type="evidence" value="ECO:0007669"/>
    <property type="project" value="UniProtKB-SubCell"/>
</dbReference>
<keyword evidence="4 6" id="KW-1133">Transmembrane helix</keyword>
<keyword evidence="5 6" id="KW-0472">Membrane</keyword>
<organism evidence="8 9">
    <name type="scientific">Adineta steineri</name>
    <dbReference type="NCBI Taxonomy" id="433720"/>
    <lineage>
        <taxon>Eukaryota</taxon>
        <taxon>Metazoa</taxon>
        <taxon>Spiralia</taxon>
        <taxon>Gnathifera</taxon>
        <taxon>Rotifera</taxon>
        <taxon>Eurotatoria</taxon>
        <taxon>Bdelloidea</taxon>
        <taxon>Adinetida</taxon>
        <taxon>Adinetidae</taxon>
        <taxon>Adineta</taxon>
    </lineage>
</organism>
<evidence type="ECO:0000256" key="5">
    <source>
        <dbReference type="ARBA" id="ARBA00023136"/>
    </source>
</evidence>
<feature type="transmembrane region" description="Helical" evidence="6">
    <location>
        <begin position="490"/>
        <end position="511"/>
    </location>
</feature>